<dbReference type="EMBL" id="BDRX01000050">
    <property type="protein sequence ID" value="GBF94285.1"/>
    <property type="molecule type" value="Genomic_DNA"/>
</dbReference>
<dbReference type="InParanoid" id="A0A2V0PB10"/>
<protein>
    <submittedName>
        <fullName evidence="1">Uncharacterized protein</fullName>
    </submittedName>
</protein>
<dbReference type="OrthoDB" id="504919at2759"/>
<reference evidence="1 2" key="1">
    <citation type="journal article" date="2018" name="Sci. Rep.">
        <title>Raphidocelis subcapitata (=Pseudokirchneriella subcapitata) provides an insight into genome evolution and environmental adaptations in the Sphaeropleales.</title>
        <authorList>
            <person name="Suzuki S."/>
            <person name="Yamaguchi H."/>
            <person name="Nakajima N."/>
            <person name="Kawachi M."/>
        </authorList>
    </citation>
    <scope>NUCLEOTIDE SEQUENCE [LARGE SCALE GENOMIC DNA]</scope>
    <source>
        <strain evidence="1 2">NIES-35</strain>
    </source>
</reference>
<gene>
    <name evidence="1" type="ORF">Rsub_06907</name>
</gene>
<organism evidence="1 2">
    <name type="scientific">Raphidocelis subcapitata</name>
    <dbReference type="NCBI Taxonomy" id="307507"/>
    <lineage>
        <taxon>Eukaryota</taxon>
        <taxon>Viridiplantae</taxon>
        <taxon>Chlorophyta</taxon>
        <taxon>core chlorophytes</taxon>
        <taxon>Chlorophyceae</taxon>
        <taxon>CS clade</taxon>
        <taxon>Sphaeropleales</taxon>
        <taxon>Selenastraceae</taxon>
        <taxon>Raphidocelis</taxon>
    </lineage>
</organism>
<name>A0A2V0PB10_9CHLO</name>
<dbReference type="Proteomes" id="UP000247498">
    <property type="component" value="Unassembled WGS sequence"/>
</dbReference>
<dbReference type="STRING" id="307507.A0A2V0PB10"/>
<evidence type="ECO:0000313" key="2">
    <source>
        <dbReference type="Proteomes" id="UP000247498"/>
    </source>
</evidence>
<sequence>MYFPVLHDVHWDAPWTPWTPTQVLSTQAVQAPAAPQVQALQSGGQSTQVLVPASASWQFAEPCSDQIPCNASLTCDSQLMQCVRRPKLGEACSSGRPCSAGMSCHPGVNRCFNEPRKGGDPCLKPGGGEVACEPGLVCDATTTGRCVQPAEARGVTWPGRPCRDAANKVNVIGQCASVPRGSQEYCTSHAQCGTGLQCHPLRKVCVLFSAEGQPCLKAPSGEELQCIAPWLCVPGVQKCYHLPGDERDYCVESGNVSWPCRTGLRCRPHFPYCSLDLTSP</sequence>
<comment type="caution">
    <text evidence="1">The sequence shown here is derived from an EMBL/GenBank/DDBJ whole genome shotgun (WGS) entry which is preliminary data.</text>
</comment>
<proteinExistence type="predicted"/>
<evidence type="ECO:0000313" key="1">
    <source>
        <dbReference type="EMBL" id="GBF94285.1"/>
    </source>
</evidence>
<keyword evidence="2" id="KW-1185">Reference proteome</keyword>
<accession>A0A2V0PB10</accession>
<dbReference type="AlphaFoldDB" id="A0A2V0PB10"/>